<dbReference type="EMBL" id="SZQA01000003">
    <property type="protein sequence ID" value="TKK90423.1"/>
    <property type="molecule type" value="Genomic_DNA"/>
</dbReference>
<dbReference type="RefSeq" id="WP_137245895.1">
    <property type="nucleotide sequence ID" value="NZ_SZQA01000003.1"/>
</dbReference>
<keyword evidence="2" id="KW-1185">Reference proteome</keyword>
<gene>
    <name evidence="1" type="ORF">FDA94_05320</name>
</gene>
<evidence type="ECO:0000313" key="1">
    <source>
        <dbReference type="EMBL" id="TKK90423.1"/>
    </source>
</evidence>
<dbReference type="AlphaFoldDB" id="A0A4V5V1N1"/>
<dbReference type="OrthoDB" id="3677149at2"/>
<proteinExistence type="predicted"/>
<name>A0A4V5V1N1_9ACTN</name>
<evidence type="ECO:0000313" key="2">
    <source>
        <dbReference type="Proteomes" id="UP000308705"/>
    </source>
</evidence>
<sequence>MAYSEPFFGDRVVSWTNIWTDLYPEDPYNPHDDHAAFTMQRLRGTVLAQAAELEDVMSAIIEHLDPQARSKRRTAGQALHAINSALTPADKDFWIYELEVIDRAIKSRNRIAHNRITIGSAWTDYATGGGEWTPVVSMIGNDLYDEGDLLVDLNLQQLATRDAVRLLHFLVHRDSLDAEDS</sequence>
<organism evidence="1 2">
    <name type="scientific">Herbidospora galbida</name>
    <dbReference type="NCBI Taxonomy" id="2575442"/>
    <lineage>
        <taxon>Bacteria</taxon>
        <taxon>Bacillati</taxon>
        <taxon>Actinomycetota</taxon>
        <taxon>Actinomycetes</taxon>
        <taxon>Streptosporangiales</taxon>
        <taxon>Streptosporangiaceae</taxon>
        <taxon>Herbidospora</taxon>
    </lineage>
</organism>
<protein>
    <submittedName>
        <fullName evidence="1">Uncharacterized protein</fullName>
    </submittedName>
</protein>
<dbReference type="Proteomes" id="UP000308705">
    <property type="component" value="Unassembled WGS sequence"/>
</dbReference>
<accession>A0A4V5V1N1</accession>
<reference evidence="1 2" key="1">
    <citation type="submission" date="2019-04" db="EMBL/GenBank/DDBJ databases">
        <title>Herbidospora sp. NEAU-GS14.nov., a novel actinomycete isolated from soil.</title>
        <authorList>
            <person name="Han L."/>
        </authorList>
    </citation>
    <scope>NUCLEOTIDE SEQUENCE [LARGE SCALE GENOMIC DNA]</scope>
    <source>
        <strain evidence="1 2">NEAU-GS14</strain>
    </source>
</reference>
<comment type="caution">
    <text evidence="1">The sequence shown here is derived from an EMBL/GenBank/DDBJ whole genome shotgun (WGS) entry which is preliminary data.</text>
</comment>